<evidence type="ECO:0000313" key="3">
    <source>
        <dbReference type="Proteomes" id="UP001595816"/>
    </source>
</evidence>
<dbReference type="Proteomes" id="UP001595816">
    <property type="component" value="Unassembled WGS sequence"/>
</dbReference>
<dbReference type="RefSeq" id="WP_253750064.1">
    <property type="nucleotide sequence ID" value="NZ_JAMZDZ010000001.1"/>
</dbReference>
<protein>
    <submittedName>
        <fullName evidence="2">NAD(P)H-binding protein</fullName>
    </submittedName>
</protein>
<evidence type="ECO:0000313" key="2">
    <source>
        <dbReference type="EMBL" id="MFC4135629.1"/>
    </source>
</evidence>
<dbReference type="Gene3D" id="3.90.25.10">
    <property type="entry name" value="UDP-galactose 4-epimerase, domain 1"/>
    <property type="match status" value="1"/>
</dbReference>
<dbReference type="Pfam" id="PF13460">
    <property type="entry name" value="NAD_binding_10"/>
    <property type="match status" value="1"/>
</dbReference>
<gene>
    <name evidence="2" type="ORF">ACFOZ4_33865</name>
</gene>
<reference evidence="3" key="1">
    <citation type="journal article" date="2019" name="Int. J. Syst. Evol. Microbiol.">
        <title>The Global Catalogue of Microorganisms (GCM) 10K type strain sequencing project: providing services to taxonomists for standard genome sequencing and annotation.</title>
        <authorList>
            <consortium name="The Broad Institute Genomics Platform"/>
            <consortium name="The Broad Institute Genome Sequencing Center for Infectious Disease"/>
            <person name="Wu L."/>
            <person name="Ma J."/>
        </authorList>
    </citation>
    <scope>NUCLEOTIDE SEQUENCE [LARGE SCALE GENOMIC DNA]</scope>
    <source>
        <strain evidence="3">CGMCC 4.7289</strain>
    </source>
</reference>
<evidence type="ECO:0000259" key="1">
    <source>
        <dbReference type="Pfam" id="PF13460"/>
    </source>
</evidence>
<dbReference type="InterPro" id="IPR052718">
    <property type="entry name" value="NmrA-type_oxidoreductase"/>
</dbReference>
<sequence length="257" mass="27049">MKIAITGSTGRVGGRVAQRLAAAGGVHEVIGLTRREAPYDDVAALRTALTGVDTLVFVSSDGEAAKVILHHQNVLRAAVEAEVGHVVLLSGLDADLDSPFCYAHTNGYSEQVLRSSGLRYSIARAGLFAEFLGGLVRQVAVDGTVRLPTGGGRMSLVARDDVADCLAALALAGPTDRHHDLTGAESLTGLDVAKAAGYAFEECADADFAAALTLAGEEPWWVYAYSSMFAAIRQDRWSPVSDEVSRLLGRPPAGIMR</sequence>
<accession>A0ABV8M0M9</accession>
<organism evidence="2 3">
    <name type="scientific">Hamadaea flava</name>
    <dbReference type="NCBI Taxonomy" id="1742688"/>
    <lineage>
        <taxon>Bacteria</taxon>
        <taxon>Bacillati</taxon>
        <taxon>Actinomycetota</taxon>
        <taxon>Actinomycetes</taxon>
        <taxon>Micromonosporales</taxon>
        <taxon>Micromonosporaceae</taxon>
        <taxon>Hamadaea</taxon>
    </lineage>
</organism>
<dbReference type="Gene3D" id="3.40.50.720">
    <property type="entry name" value="NAD(P)-binding Rossmann-like Domain"/>
    <property type="match status" value="1"/>
</dbReference>
<proteinExistence type="predicted"/>
<dbReference type="InterPro" id="IPR016040">
    <property type="entry name" value="NAD(P)-bd_dom"/>
</dbReference>
<keyword evidence="3" id="KW-1185">Reference proteome</keyword>
<comment type="caution">
    <text evidence="2">The sequence shown here is derived from an EMBL/GenBank/DDBJ whole genome shotgun (WGS) entry which is preliminary data.</text>
</comment>
<dbReference type="SUPFAM" id="SSF51735">
    <property type="entry name" value="NAD(P)-binding Rossmann-fold domains"/>
    <property type="match status" value="1"/>
</dbReference>
<dbReference type="EMBL" id="JBHSAY010000023">
    <property type="protein sequence ID" value="MFC4135629.1"/>
    <property type="molecule type" value="Genomic_DNA"/>
</dbReference>
<dbReference type="PANTHER" id="PTHR47129">
    <property type="entry name" value="QUINONE OXIDOREDUCTASE 2"/>
    <property type="match status" value="1"/>
</dbReference>
<name>A0ABV8M0M9_9ACTN</name>
<dbReference type="InterPro" id="IPR036291">
    <property type="entry name" value="NAD(P)-bd_dom_sf"/>
</dbReference>
<dbReference type="PANTHER" id="PTHR47129:SF1">
    <property type="entry name" value="NMRA-LIKE DOMAIN-CONTAINING PROTEIN"/>
    <property type="match status" value="1"/>
</dbReference>
<feature type="domain" description="NAD(P)-binding" evidence="1">
    <location>
        <begin position="7"/>
        <end position="169"/>
    </location>
</feature>